<reference evidence="2 3" key="1">
    <citation type="journal article" date="2003" name="Nature">
        <title>Genome divergence in two Prochlorococcus ecotypes reflects oceanic niche differentiation.</title>
        <authorList>
            <person name="Rocap G."/>
            <person name="Larimer F.W."/>
            <person name="Lamerdin J.E."/>
            <person name="Malfatti S."/>
            <person name="Chain P."/>
            <person name="Ahlgren N.A."/>
            <person name="Arellano A."/>
            <person name="Coleman M."/>
            <person name="Hauser L."/>
            <person name="Hess W.R."/>
            <person name="Johnson Z.I."/>
            <person name="Land M.L."/>
            <person name="Lindell D."/>
            <person name="Post A.F."/>
            <person name="Regala W."/>
            <person name="Shah M."/>
            <person name="Shaw S.L."/>
            <person name="Steglich C."/>
            <person name="Sullivan M.B."/>
            <person name="Ting C.S."/>
            <person name="Tolonen A."/>
            <person name="Webb E.A."/>
            <person name="Zinser E.R."/>
            <person name="Chisholm S.W."/>
        </authorList>
    </citation>
    <scope>NUCLEOTIDE SEQUENCE [LARGE SCALE GENOMIC DNA]</scope>
    <source>
        <strain evidence="3">MIT 9313</strain>
    </source>
</reference>
<evidence type="ECO:0008006" key="4">
    <source>
        <dbReference type="Google" id="ProtNLM"/>
    </source>
</evidence>
<evidence type="ECO:0000256" key="1">
    <source>
        <dbReference type="SAM" id="Phobius"/>
    </source>
</evidence>
<keyword evidence="1" id="KW-1133">Transmembrane helix</keyword>
<dbReference type="RefSeq" id="WP_011129639.1">
    <property type="nucleotide sequence ID" value="NC_005071.1"/>
</dbReference>
<dbReference type="eggNOG" id="ENOG502ZXCG">
    <property type="taxonomic scope" value="Bacteria"/>
</dbReference>
<protein>
    <recommendedName>
        <fullName evidence="4">Prepilin-type N-terminal cleavage/methylation domain-containing protein</fullName>
    </recommendedName>
</protein>
<dbReference type="AlphaFoldDB" id="Q7V8S1"/>
<dbReference type="Pfam" id="PF07963">
    <property type="entry name" value="N_methyl"/>
    <property type="match status" value="1"/>
</dbReference>
<keyword evidence="1" id="KW-0472">Membrane</keyword>
<dbReference type="Proteomes" id="UP000001423">
    <property type="component" value="Chromosome"/>
</dbReference>
<organism evidence="2 3">
    <name type="scientific">Prochlorococcus marinus (strain MIT 9313)</name>
    <dbReference type="NCBI Taxonomy" id="74547"/>
    <lineage>
        <taxon>Bacteria</taxon>
        <taxon>Bacillati</taxon>
        <taxon>Cyanobacteriota</taxon>
        <taxon>Cyanophyceae</taxon>
        <taxon>Synechococcales</taxon>
        <taxon>Prochlorococcaceae</taxon>
        <taxon>Prochlorococcus</taxon>
    </lineage>
</organism>
<proteinExistence type="predicted"/>
<feature type="transmembrane region" description="Helical" evidence="1">
    <location>
        <begin position="82"/>
        <end position="104"/>
    </location>
</feature>
<evidence type="ECO:0000313" key="2">
    <source>
        <dbReference type="EMBL" id="CAE20435.1"/>
    </source>
</evidence>
<dbReference type="InterPro" id="IPR012902">
    <property type="entry name" value="N_methyl_site"/>
</dbReference>
<keyword evidence="3" id="KW-1185">Reference proteome</keyword>
<accession>Q7V8S1</accession>
<dbReference type="KEGG" id="pmt:PMT_0260"/>
<dbReference type="HOGENOM" id="CLU_1057115_0_0_3"/>
<name>Q7V8S1_PROMM</name>
<keyword evidence="1" id="KW-0812">Transmembrane</keyword>
<sequence>MVKYIIPRRKTKEVTWIHSIREYWNGHLAQASEKSFNQAKVEQQEIYSDIFIFKCKKLITTKLKSIAAFNAKRIPAINHQRGSGFTLVEVLIAGTILSMVMAAVSRISLAALTNSMHQHERTTVEADINNNIQLLQHADSQLTDKKILADNELEAACEDPAKYLNSQIINSGGDFYVEPPSSNGRKRANRGMIKRSTITNDKSGNLIIVYSFEGPGVKKELKNGSTKLLHDTELQNATEQRIFELSPQFQAELCGLGNMTHEQ</sequence>
<dbReference type="OrthoDB" id="560896at2"/>
<dbReference type="EMBL" id="BX548175">
    <property type="protein sequence ID" value="CAE20435.1"/>
    <property type="molecule type" value="Genomic_DNA"/>
</dbReference>
<evidence type="ECO:0000313" key="3">
    <source>
        <dbReference type="Proteomes" id="UP000001423"/>
    </source>
</evidence>
<dbReference type="PROSITE" id="PS00409">
    <property type="entry name" value="PROKAR_NTER_METHYL"/>
    <property type="match status" value="1"/>
</dbReference>
<gene>
    <name evidence="2" type="ordered locus">PMT_0260</name>
</gene>